<comment type="caution">
    <text evidence="4">The sequence shown here is derived from an EMBL/GenBank/DDBJ whole genome shotgun (WGS) entry which is preliminary data.</text>
</comment>
<reference evidence="4 5" key="1">
    <citation type="submission" date="2019-01" db="EMBL/GenBank/DDBJ databases">
        <title>Sequencing the genomes of 1000 actinobacteria strains.</title>
        <authorList>
            <person name="Klenk H.-P."/>
        </authorList>
    </citation>
    <scope>NUCLEOTIDE SEQUENCE [LARGE SCALE GENOMIC DNA]</scope>
    <source>
        <strain evidence="4 5">DSM 43925</strain>
    </source>
</reference>
<evidence type="ECO:0000256" key="2">
    <source>
        <dbReference type="SAM" id="MobiDB-lite"/>
    </source>
</evidence>
<evidence type="ECO:0000259" key="3">
    <source>
        <dbReference type="PROSITE" id="PS50076"/>
    </source>
</evidence>
<dbReference type="GO" id="GO:0005737">
    <property type="term" value="C:cytoplasm"/>
    <property type="evidence" value="ECO:0007669"/>
    <property type="project" value="TreeGrafter"/>
</dbReference>
<dbReference type="InterPro" id="IPR018253">
    <property type="entry name" value="DnaJ_domain_CS"/>
</dbReference>
<dbReference type="PROSITE" id="PS00636">
    <property type="entry name" value="DNAJ_1"/>
    <property type="match status" value="1"/>
</dbReference>
<accession>A0A438M8H9</accession>
<dbReference type="SUPFAM" id="SSF46565">
    <property type="entry name" value="Chaperone J-domain"/>
    <property type="match status" value="1"/>
</dbReference>
<dbReference type="CDD" id="cd06257">
    <property type="entry name" value="DnaJ"/>
    <property type="match status" value="1"/>
</dbReference>
<sequence length="215" mass="23637">MGIIRSSWHILPWLHDKIPLEVSFHTCRSGLHADGLTQEVNAVPTPYDATWPRRDHYMVLGVEPSASTAQITSAYRRLVRVLHPDARPAGPAARDRFAEVVDAYAVLRDPARRAAYDAEFGRAAPDAVSGRPVPVKVTRTPSPDTGVPSAAGRRRTLADVLGLGMTIDPFPDVGPRAHVLLRVGPSRLSPSRRDRHDMPLLGYDTPWGTAHVWLL</sequence>
<evidence type="ECO:0000256" key="1">
    <source>
        <dbReference type="ARBA" id="ARBA00023186"/>
    </source>
</evidence>
<keyword evidence="5" id="KW-1185">Reference proteome</keyword>
<dbReference type="PROSITE" id="PS50076">
    <property type="entry name" value="DNAJ_2"/>
    <property type="match status" value="1"/>
</dbReference>
<dbReference type="GO" id="GO:0042026">
    <property type="term" value="P:protein refolding"/>
    <property type="evidence" value="ECO:0007669"/>
    <property type="project" value="TreeGrafter"/>
</dbReference>
<protein>
    <submittedName>
        <fullName evidence="4">DnaJ-like protein</fullName>
    </submittedName>
</protein>
<gene>
    <name evidence="4" type="ORF">EDD27_4604</name>
</gene>
<name>A0A438M8H9_9ACTN</name>
<dbReference type="PANTHER" id="PTHR43096">
    <property type="entry name" value="DNAJ HOMOLOG 1, MITOCHONDRIAL-RELATED"/>
    <property type="match status" value="1"/>
</dbReference>
<keyword evidence="1" id="KW-0143">Chaperone</keyword>
<dbReference type="EMBL" id="SAUN01000001">
    <property type="protein sequence ID" value="RVX41988.1"/>
    <property type="molecule type" value="Genomic_DNA"/>
</dbReference>
<dbReference type="GO" id="GO:0051082">
    <property type="term" value="F:unfolded protein binding"/>
    <property type="evidence" value="ECO:0007669"/>
    <property type="project" value="TreeGrafter"/>
</dbReference>
<proteinExistence type="predicted"/>
<dbReference type="Gene3D" id="1.10.287.110">
    <property type="entry name" value="DnaJ domain"/>
    <property type="match status" value="1"/>
</dbReference>
<feature type="domain" description="J" evidence="3">
    <location>
        <begin position="55"/>
        <end position="120"/>
    </location>
</feature>
<dbReference type="AlphaFoldDB" id="A0A438M8H9"/>
<evidence type="ECO:0000313" key="4">
    <source>
        <dbReference type="EMBL" id="RVX41988.1"/>
    </source>
</evidence>
<organism evidence="4 5">
    <name type="scientific">Nonomuraea polychroma</name>
    <dbReference type="NCBI Taxonomy" id="46176"/>
    <lineage>
        <taxon>Bacteria</taxon>
        <taxon>Bacillati</taxon>
        <taxon>Actinomycetota</taxon>
        <taxon>Actinomycetes</taxon>
        <taxon>Streptosporangiales</taxon>
        <taxon>Streptosporangiaceae</taxon>
        <taxon>Nonomuraea</taxon>
    </lineage>
</organism>
<evidence type="ECO:0000313" key="5">
    <source>
        <dbReference type="Proteomes" id="UP000284824"/>
    </source>
</evidence>
<dbReference type="PANTHER" id="PTHR43096:SF52">
    <property type="entry name" value="DNAJ HOMOLOG 1, MITOCHONDRIAL-RELATED"/>
    <property type="match status" value="1"/>
</dbReference>
<dbReference type="InterPro" id="IPR001623">
    <property type="entry name" value="DnaJ_domain"/>
</dbReference>
<dbReference type="Proteomes" id="UP000284824">
    <property type="component" value="Unassembled WGS sequence"/>
</dbReference>
<dbReference type="InterPro" id="IPR036869">
    <property type="entry name" value="J_dom_sf"/>
</dbReference>
<dbReference type="PRINTS" id="PR00625">
    <property type="entry name" value="JDOMAIN"/>
</dbReference>
<dbReference type="SMART" id="SM00271">
    <property type="entry name" value="DnaJ"/>
    <property type="match status" value="1"/>
</dbReference>
<dbReference type="Pfam" id="PF00226">
    <property type="entry name" value="DnaJ"/>
    <property type="match status" value="1"/>
</dbReference>
<feature type="region of interest" description="Disordered" evidence="2">
    <location>
        <begin position="127"/>
        <end position="151"/>
    </location>
</feature>